<reference evidence="3" key="1">
    <citation type="submission" date="2010-12" db="EMBL/GenBank/DDBJ databases">
        <title>Complete sequence of Desulfovibrio aespoeensis Aspo-2.</title>
        <authorList>
            <consortium name="US DOE Joint Genome Institute"/>
            <person name="Lucas S."/>
            <person name="Copeland A."/>
            <person name="Lapidus A."/>
            <person name="Cheng J.-F."/>
            <person name="Goodwin L."/>
            <person name="Pitluck S."/>
            <person name="Chertkov O."/>
            <person name="Misra M."/>
            <person name="Detter J.C."/>
            <person name="Han C."/>
            <person name="Tapia R."/>
            <person name="Land M."/>
            <person name="Hauser L."/>
            <person name="Kyrpides N."/>
            <person name="Ivanova N."/>
            <person name="Ovchinnikova G."/>
            <person name="Pedersen K."/>
            <person name="Jagevall S."/>
            <person name="Hazen T."/>
            <person name="Woyke T."/>
        </authorList>
    </citation>
    <scope>NUCLEOTIDE SEQUENCE [LARGE SCALE GENOMIC DNA]</scope>
    <source>
        <strain evidence="3">ATCC 700646 / DSM 10631 / Aspo-2</strain>
    </source>
</reference>
<evidence type="ECO:0000256" key="1">
    <source>
        <dbReference type="SAM" id="SignalP"/>
    </source>
</evidence>
<keyword evidence="1" id="KW-0732">Signal</keyword>
<organism evidence="2 3">
    <name type="scientific">Pseudodesulfovibrio aespoeensis (strain ATCC 700646 / DSM 10631 / Aspo-2)</name>
    <name type="common">Desulfovibrio aespoeensis</name>
    <dbReference type="NCBI Taxonomy" id="643562"/>
    <lineage>
        <taxon>Bacteria</taxon>
        <taxon>Pseudomonadati</taxon>
        <taxon>Thermodesulfobacteriota</taxon>
        <taxon>Desulfovibrionia</taxon>
        <taxon>Desulfovibrionales</taxon>
        <taxon>Desulfovibrionaceae</taxon>
    </lineage>
</organism>
<dbReference type="EMBL" id="CP002431">
    <property type="protein sequence ID" value="ADU62139.1"/>
    <property type="molecule type" value="Genomic_DNA"/>
</dbReference>
<reference evidence="2 3" key="2">
    <citation type="journal article" date="2014" name="Genome Announc.">
        <title>Complete Genome Sequence of the Subsurface, Mesophilic Sulfate-Reducing Bacterium Desulfovibrio aespoeensis Aspo-2.</title>
        <authorList>
            <person name="Pedersen K."/>
            <person name="Bengtsson A."/>
            <person name="Edlund J."/>
            <person name="Rabe L."/>
            <person name="Hazen T."/>
            <person name="Chakraborty R."/>
            <person name="Goodwin L."/>
            <person name="Shapiro N."/>
        </authorList>
    </citation>
    <scope>NUCLEOTIDE SEQUENCE [LARGE SCALE GENOMIC DNA]</scope>
    <source>
        <strain evidence="3">ATCC 700646 / DSM 10631 / Aspo-2</strain>
    </source>
</reference>
<gene>
    <name evidence="2" type="ordered locus">Daes_1123</name>
</gene>
<dbReference type="eggNOG" id="ENOG50308MT">
    <property type="taxonomic scope" value="Bacteria"/>
</dbReference>
<proteinExistence type="predicted"/>
<keyword evidence="3" id="KW-1185">Reference proteome</keyword>
<dbReference type="KEGG" id="das:Daes_1123"/>
<feature type="signal peptide" evidence="1">
    <location>
        <begin position="1"/>
        <end position="21"/>
    </location>
</feature>
<accession>E6VTG2</accession>
<dbReference type="PROSITE" id="PS51257">
    <property type="entry name" value="PROKAR_LIPOPROTEIN"/>
    <property type="match status" value="1"/>
</dbReference>
<protein>
    <recommendedName>
        <fullName evidence="4">Lipoprotein</fullName>
    </recommendedName>
</protein>
<evidence type="ECO:0000313" key="2">
    <source>
        <dbReference type="EMBL" id="ADU62139.1"/>
    </source>
</evidence>
<dbReference type="OrthoDB" id="282364at2"/>
<dbReference type="AlphaFoldDB" id="E6VTG2"/>
<sequence precursor="true">MRHIVCIAALLLLLSTLVAGCAAIGPKHVERDRIEYNMSLTDSWKRQILLNVVKIRYVEPLSFIDVGEIVAAYSLETGADARGTFSLFDRAGNDSALFELGAMSKYTDRPTITYRPLTGMAFFRGIMSPMPLQNMLMSIESGASAEFFLRLGVRSINGLRNETLTSKGYRPVDPQFVQAVKLIASLQTSNALHLERGTHTLGEPSPLRLRFGGHNMGPVEVAQVQELKGLLGLDQSRDSYVLGFGATSFSDQVIMLQTYSLAQVLASVSGRVDMPEGDVSSHKALPGMPTPDDDGLFREGMVRYSKAKPEDAFAMVQYRGNWFWIDDHDIMTKKVFSFIMLAFTLMDKGGQESQLQLTVPTQ</sequence>
<dbReference type="HOGENOM" id="CLU_065130_0_0_7"/>
<evidence type="ECO:0000313" key="3">
    <source>
        <dbReference type="Proteomes" id="UP000002191"/>
    </source>
</evidence>
<dbReference type="STRING" id="643562.Daes_1123"/>
<evidence type="ECO:0008006" key="4">
    <source>
        <dbReference type="Google" id="ProtNLM"/>
    </source>
</evidence>
<dbReference type="RefSeq" id="WP_013514070.1">
    <property type="nucleotide sequence ID" value="NC_014844.1"/>
</dbReference>
<dbReference type="Proteomes" id="UP000002191">
    <property type="component" value="Chromosome"/>
</dbReference>
<feature type="chain" id="PRO_5003211070" description="Lipoprotein" evidence="1">
    <location>
        <begin position="22"/>
        <end position="362"/>
    </location>
</feature>
<name>E6VTG2_PSEA9</name>